<organism evidence="5 6">
    <name type="scientific">Bordetella pseudohinzii</name>
    <dbReference type="NCBI Taxonomy" id="1331258"/>
    <lineage>
        <taxon>Bacteria</taxon>
        <taxon>Pseudomonadati</taxon>
        <taxon>Pseudomonadota</taxon>
        <taxon>Betaproteobacteria</taxon>
        <taxon>Burkholderiales</taxon>
        <taxon>Alcaligenaceae</taxon>
        <taxon>Bordetella</taxon>
    </lineage>
</organism>
<evidence type="ECO:0000313" key="6">
    <source>
        <dbReference type="Proteomes" id="UP000053096"/>
    </source>
</evidence>
<evidence type="ECO:0000259" key="4">
    <source>
        <dbReference type="PROSITE" id="PS01124"/>
    </source>
</evidence>
<keyword evidence="3" id="KW-0804">Transcription</keyword>
<evidence type="ECO:0000256" key="2">
    <source>
        <dbReference type="ARBA" id="ARBA00023125"/>
    </source>
</evidence>
<dbReference type="AlphaFoldDB" id="A0A0M9I5S2"/>
<evidence type="ECO:0000313" key="5">
    <source>
        <dbReference type="EMBL" id="CUI63886.1"/>
    </source>
</evidence>
<dbReference type="Pfam" id="PF12833">
    <property type="entry name" value="HTH_18"/>
    <property type="match status" value="1"/>
</dbReference>
<dbReference type="InterPro" id="IPR018062">
    <property type="entry name" value="HTH_AraC-typ_CS"/>
</dbReference>
<dbReference type="Gene3D" id="1.10.10.60">
    <property type="entry name" value="Homeodomain-like"/>
    <property type="match status" value="1"/>
</dbReference>
<reference evidence="5 6" key="1">
    <citation type="submission" date="2015-09" db="EMBL/GenBank/DDBJ databases">
        <authorList>
            <person name="Jackson K.R."/>
            <person name="Lunt B.L."/>
            <person name="Fisher J.N.B."/>
            <person name="Gardner A.V."/>
            <person name="Bailey M.E."/>
            <person name="Deus L.M."/>
            <person name="Earl A.S."/>
            <person name="Gibby P.D."/>
            <person name="Hartmann K.A."/>
            <person name="Liu J.E."/>
            <person name="Manci A.M."/>
            <person name="Nielsen D.A."/>
            <person name="Solomon M.B."/>
            <person name="Breakwell D.P."/>
            <person name="Burnett S.H."/>
            <person name="Grose J.H."/>
        </authorList>
    </citation>
    <scope>NUCLEOTIDE SEQUENCE [LARGE SCALE GENOMIC DNA]</scope>
    <source>
        <strain evidence="5 6">2789STDY5608636</strain>
    </source>
</reference>
<dbReference type="PANTHER" id="PTHR46796:SF6">
    <property type="entry name" value="ARAC SUBFAMILY"/>
    <property type="match status" value="1"/>
</dbReference>
<dbReference type="GO" id="GO:0043565">
    <property type="term" value="F:sequence-specific DNA binding"/>
    <property type="evidence" value="ECO:0007669"/>
    <property type="project" value="InterPro"/>
</dbReference>
<dbReference type="GO" id="GO:0003700">
    <property type="term" value="F:DNA-binding transcription factor activity"/>
    <property type="evidence" value="ECO:0007669"/>
    <property type="project" value="InterPro"/>
</dbReference>
<dbReference type="PROSITE" id="PS01124">
    <property type="entry name" value="HTH_ARAC_FAMILY_2"/>
    <property type="match status" value="1"/>
</dbReference>
<protein>
    <submittedName>
        <fullName evidence="5">Bacillibactin transport regulator</fullName>
    </submittedName>
</protein>
<name>A0A0M9I5S2_9BORD</name>
<gene>
    <name evidence="5" type="primary">btr</name>
    <name evidence="5" type="ORF">ERS370011_01539</name>
</gene>
<sequence>MSSPNDFSVYRTLSASSATLERATPLGAGLAAAQWHRGGHEVLGYEAPGHHTLSLYLEGGEQSFRLGNSGFGGAGKFCVLPDAHRSRWSMNGPVRFLHLYIAPERLGREAVLRMDREPRSLELRDQTYIRAPELAQACRELLGSDWSDPAQRLAASSAAETLLHHLLAGGTARRQESALKGGLAPAVRRRVRDYIDSHLDAPLSLDELAGVAMLSTYHFARMFAVSFGETPHAWVQRRRVEHARQLLAVSRLDLAGIAQRAGFGNASHLSRSFRQLIGATPGAYRRYAQGR</sequence>
<dbReference type="PROSITE" id="PS00041">
    <property type="entry name" value="HTH_ARAC_FAMILY_1"/>
    <property type="match status" value="1"/>
</dbReference>
<dbReference type="PANTHER" id="PTHR46796">
    <property type="entry name" value="HTH-TYPE TRANSCRIPTIONAL ACTIVATOR RHAS-RELATED"/>
    <property type="match status" value="1"/>
</dbReference>
<dbReference type="InterPro" id="IPR009057">
    <property type="entry name" value="Homeodomain-like_sf"/>
</dbReference>
<accession>A0A0M9I5S2</accession>
<feature type="domain" description="HTH araC/xylS-type" evidence="4">
    <location>
        <begin position="189"/>
        <end position="287"/>
    </location>
</feature>
<dbReference type="InterPro" id="IPR018060">
    <property type="entry name" value="HTH_AraC"/>
</dbReference>
<evidence type="ECO:0000256" key="1">
    <source>
        <dbReference type="ARBA" id="ARBA00023015"/>
    </source>
</evidence>
<keyword evidence="2" id="KW-0238">DNA-binding</keyword>
<dbReference type="SUPFAM" id="SSF46689">
    <property type="entry name" value="Homeodomain-like"/>
    <property type="match status" value="2"/>
</dbReference>
<dbReference type="Proteomes" id="UP000053096">
    <property type="component" value="Unassembled WGS sequence"/>
</dbReference>
<dbReference type="EMBL" id="CYTV01000003">
    <property type="protein sequence ID" value="CUI63886.1"/>
    <property type="molecule type" value="Genomic_DNA"/>
</dbReference>
<dbReference type="SMART" id="SM00342">
    <property type="entry name" value="HTH_ARAC"/>
    <property type="match status" value="1"/>
</dbReference>
<evidence type="ECO:0000256" key="3">
    <source>
        <dbReference type="ARBA" id="ARBA00023163"/>
    </source>
</evidence>
<dbReference type="OrthoDB" id="9816344at2"/>
<proteinExistence type="predicted"/>
<dbReference type="InterPro" id="IPR050204">
    <property type="entry name" value="AraC_XylS_family_regulators"/>
</dbReference>
<keyword evidence="1" id="KW-0805">Transcription regulation</keyword>